<accession>Q0C8N8</accession>
<organism evidence="5 6">
    <name type="scientific">Aspergillus terreus (strain NIH 2624 / FGSC A1156)</name>
    <dbReference type="NCBI Taxonomy" id="341663"/>
    <lineage>
        <taxon>Eukaryota</taxon>
        <taxon>Fungi</taxon>
        <taxon>Dikarya</taxon>
        <taxon>Ascomycota</taxon>
        <taxon>Pezizomycotina</taxon>
        <taxon>Eurotiomycetes</taxon>
        <taxon>Eurotiomycetidae</taxon>
        <taxon>Eurotiales</taxon>
        <taxon>Aspergillaceae</taxon>
        <taxon>Aspergillus</taxon>
        <taxon>Aspergillus subgen. Circumdati</taxon>
    </lineage>
</organism>
<evidence type="ECO:0000313" key="5">
    <source>
        <dbReference type="EMBL" id="EAU30137.1"/>
    </source>
</evidence>
<dbReference type="OrthoDB" id="191139at2759"/>
<dbReference type="PANTHER" id="PTHR24320">
    <property type="entry name" value="RETINOL DEHYDROGENASE"/>
    <property type="match status" value="1"/>
</dbReference>
<keyword evidence="2" id="KW-0521">NADP</keyword>
<evidence type="ECO:0000256" key="1">
    <source>
        <dbReference type="ARBA" id="ARBA00006484"/>
    </source>
</evidence>
<evidence type="ECO:0008006" key="7">
    <source>
        <dbReference type="Google" id="ProtNLM"/>
    </source>
</evidence>
<name>Q0C8N8_ASPTN</name>
<dbReference type="InterPro" id="IPR036291">
    <property type="entry name" value="NAD(P)-bd_dom_sf"/>
</dbReference>
<dbReference type="eggNOG" id="KOG1208">
    <property type="taxonomic scope" value="Eukaryota"/>
</dbReference>
<evidence type="ECO:0000256" key="2">
    <source>
        <dbReference type="ARBA" id="ARBA00022857"/>
    </source>
</evidence>
<evidence type="ECO:0000313" key="6">
    <source>
        <dbReference type="Proteomes" id="UP000007963"/>
    </source>
</evidence>
<reference evidence="6" key="1">
    <citation type="submission" date="2005-09" db="EMBL/GenBank/DDBJ databases">
        <title>Annotation of the Aspergillus terreus NIH2624 genome.</title>
        <authorList>
            <person name="Birren B.W."/>
            <person name="Lander E.S."/>
            <person name="Galagan J.E."/>
            <person name="Nusbaum C."/>
            <person name="Devon K."/>
            <person name="Henn M."/>
            <person name="Ma L.-J."/>
            <person name="Jaffe D.B."/>
            <person name="Butler J."/>
            <person name="Alvarez P."/>
            <person name="Gnerre S."/>
            <person name="Grabherr M."/>
            <person name="Kleber M."/>
            <person name="Mauceli E.W."/>
            <person name="Brockman W."/>
            <person name="Rounsley S."/>
            <person name="Young S.K."/>
            <person name="LaButti K."/>
            <person name="Pushparaj V."/>
            <person name="DeCaprio D."/>
            <person name="Crawford M."/>
            <person name="Koehrsen M."/>
            <person name="Engels R."/>
            <person name="Montgomery P."/>
            <person name="Pearson M."/>
            <person name="Howarth C."/>
            <person name="Larson L."/>
            <person name="Luoma S."/>
            <person name="White J."/>
            <person name="Alvarado L."/>
            <person name="Kodira C.D."/>
            <person name="Zeng Q."/>
            <person name="Oleary S."/>
            <person name="Yandava C."/>
            <person name="Denning D.W."/>
            <person name="Nierman W.C."/>
            <person name="Milne T."/>
            <person name="Madden K."/>
        </authorList>
    </citation>
    <scope>NUCLEOTIDE SEQUENCE [LARGE SCALE GENOMIC DNA]</scope>
    <source>
        <strain evidence="6">NIH 2624 / FGSC A1156</strain>
    </source>
</reference>
<dbReference type="EMBL" id="CH476608">
    <property type="protein sequence ID" value="EAU30137.1"/>
    <property type="molecule type" value="Genomic_DNA"/>
</dbReference>
<evidence type="ECO:0000256" key="4">
    <source>
        <dbReference type="RuleBase" id="RU000363"/>
    </source>
</evidence>
<keyword evidence="3" id="KW-0560">Oxidoreductase</keyword>
<dbReference type="Pfam" id="PF00106">
    <property type="entry name" value="adh_short"/>
    <property type="match status" value="1"/>
</dbReference>
<dbReference type="PANTHER" id="PTHR24320:SF283">
    <property type="entry name" value="RETINOL DEHYDROGENASE 11"/>
    <property type="match status" value="1"/>
</dbReference>
<dbReference type="HOGENOM" id="CLU_010194_44_0_1"/>
<sequence length="334" mass="35576">MPAFNFSTTGSEVVAALPDRVAGKTCKYIFLRAAERPQFDVVAEEAIVVITGASPGGLGANTALCLAAANPAEIVLLGRSEEKVSPVMKEISKISPSTIVRFIKIDLMSCASVRTAAAEINASVSKIDVLINNAGIMGVKFSLTAENVESHLGANHIGHFLLTNLLVPKLEASGGGARIVNVSSAMYQLSPVMFDNYNFSDGKTYDPWIAYAQSKTANILFAVALAKRLEMKEIRSYSLHPGLIQTTGLSSGVDPAAWPIVGSMFESKKLVLPKEKGIDQGCATTLAAALDPALDSSFLNDCNPEKVLDYASDSINADKLWRLSEKIVGEKFSC</sequence>
<proteinExistence type="inferred from homology"/>
<gene>
    <name evidence="5" type="ORF">ATEG_09946</name>
</gene>
<dbReference type="InterPro" id="IPR002347">
    <property type="entry name" value="SDR_fam"/>
</dbReference>
<dbReference type="Proteomes" id="UP000007963">
    <property type="component" value="Unassembled WGS sequence"/>
</dbReference>
<dbReference type="SUPFAM" id="SSF51735">
    <property type="entry name" value="NAD(P)-binding Rossmann-fold domains"/>
    <property type="match status" value="1"/>
</dbReference>
<dbReference type="VEuPathDB" id="FungiDB:ATEG_09946"/>
<dbReference type="AlphaFoldDB" id="Q0C8N8"/>
<protein>
    <recommendedName>
        <fullName evidence="7">Short-chain dehydrogenase</fullName>
    </recommendedName>
</protein>
<dbReference type="OMA" id="GIMGVKF"/>
<dbReference type="GeneID" id="4354455"/>
<dbReference type="PRINTS" id="PR00080">
    <property type="entry name" value="SDRFAMILY"/>
</dbReference>
<dbReference type="GO" id="GO:0016491">
    <property type="term" value="F:oxidoreductase activity"/>
    <property type="evidence" value="ECO:0007669"/>
    <property type="project" value="UniProtKB-KW"/>
</dbReference>
<dbReference type="RefSeq" id="XP_001218568.1">
    <property type="nucleotide sequence ID" value="XM_001218567.1"/>
</dbReference>
<comment type="similarity">
    <text evidence="1 4">Belongs to the short-chain dehydrogenases/reductases (SDR) family.</text>
</comment>
<evidence type="ECO:0000256" key="3">
    <source>
        <dbReference type="ARBA" id="ARBA00023002"/>
    </source>
</evidence>
<dbReference type="STRING" id="341663.Q0C8N8"/>
<dbReference type="Gene3D" id="3.40.50.720">
    <property type="entry name" value="NAD(P)-binding Rossmann-like Domain"/>
    <property type="match status" value="1"/>
</dbReference>
<dbReference type="PRINTS" id="PR00081">
    <property type="entry name" value="GDHRDH"/>
</dbReference>